<sequence length="69" mass="7288">MTHANQYDDCPSNDRVPWEAPKAVRGGVGSVRHRTDSGERGGVVGTIVVRFATGATMVPIGVRAPVTRA</sequence>
<proteinExistence type="predicted"/>
<gene>
    <name evidence="2" type="ORF">KGD83_17500</name>
</gene>
<dbReference type="Proteomes" id="UP000678016">
    <property type="component" value="Chromosome"/>
</dbReference>
<evidence type="ECO:0000313" key="3">
    <source>
        <dbReference type="Proteomes" id="UP000678016"/>
    </source>
</evidence>
<feature type="region of interest" description="Disordered" evidence="1">
    <location>
        <begin position="1"/>
        <end position="20"/>
    </location>
</feature>
<evidence type="ECO:0000256" key="1">
    <source>
        <dbReference type="SAM" id="MobiDB-lite"/>
    </source>
</evidence>
<dbReference type="RefSeq" id="WP_212640213.1">
    <property type="nucleotide sequence ID" value="NZ_CP074132.1"/>
</dbReference>
<dbReference type="EMBL" id="CP074132">
    <property type="protein sequence ID" value="QUX27133.1"/>
    <property type="molecule type" value="Genomic_DNA"/>
</dbReference>
<reference evidence="3" key="1">
    <citation type="submission" date="2021-05" db="EMBL/GenBank/DDBJ databases">
        <title>Direct Submission.</title>
        <authorList>
            <person name="Li K."/>
            <person name="Gao J."/>
        </authorList>
    </citation>
    <scope>NUCLEOTIDE SEQUENCE [LARGE SCALE GENOMIC DNA]</scope>
    <source>
        <strain evidence="3">HDS12</strain>
    </source>
</reference>
<protein>
    <submittedName>
        <fullName evidence="2">Uncharacterized protein</fullName>
    </submittedName>
</protein>
<name>A0ABX8C202_9ACTN</name>
<accession>A0ABX8C202</accession>
<keyword evidence="3" id="KW-1185">Reference proteome</keyword>
<evidence type="ECO:0000313" key="2">
    <source>
        <dbReference type="EMBL" id="QUX27133.1"/>
    </source>
</evidence>
<organism evidence="2 3">
    <name type="scientific">Nocardiopsis akebiae</name>
    <dbReference type="NCBI Taxonomy" id="2831968"/>
    <lineage>
        <taxon>Bacteria</taxon>
        <taxon>Bacillati</taxon>
        <taxon>Actinomycetota</taxon>
        <taxon>Actinomycetes</taxon>
        <taxon>Streptosporangiales</taxon>
        <taxon>Nocardiopsidaceae</taxon>
        <taxon>Nocardiopsis</taxon>
    </lineage>
</organism>